<evidence type="ECO:0000256" key="2">
    <source>
        <dbReference type="ARBA" id="ARBA00007998"/>
    </source>
</evidence>
<organism evidence="9 10">
    <name type="scientific">Bacillus infantis</name>
    <dbReference type="NCBI Taxonomy" id="324767"/>
    <lineage>
        <taxon>Bacteria</taxon>
        <taxon>Bacillati</taxon>
        <taxon>Bacillota</taxon>
        <taxon>Bacilli</taxon>
        <taxon>Bacillales</taxon>
        <taxon>Bacillaceae</taxon>
        <taxon>Bacillus</taxon>
    </lineage>
</organism>
<feature type="transmembrane region" description="Helical" evidence="8">
    <location>
        <begin position="187"/>
        <end position="205"/>
    </location>
</feature>
<proteinExistence type="inferred from homology"/>
<dbReference type="NCBIfam" id="TIGR00912">
    <property type="entry name" value="2A0309"/>
    <property type="match status" value="1"/>
</dbReference>
<gene>
    <name evidence="9" type="ORF">FZD51_01780</name>
</gene>
<feature type="transmembrane region" description="Helical" evidence="8">
    <location>
        <begin position="36"/>
        <end position="57"/>
    </location>
</feature>
<feature type="transmembrane region" description="Helical" evidence="8">
    <location>
        <begin position="217"/>
        <end position="247"/>
    </location>
</feature>
<accession>A0A5D4RRN7</accession>
<sequence>MGTVKITVFQMFALLTLFLLGSTVVVGLGLDSEENAWLINLFAMFVGIVLFFFYAFILHKGGWADFGEILEKGFGKAGGKIISLLYSIYFYYIAARIVKDFSYFISQTLFYNIRDWIISAMLLILAAYGCKLGLEALARTAEILMFMTMLLVFSLIALALMSDFFSMENIMPLYNPDEIKWGTLPQLFTFPYGEMVVFLLIFASVNQPEKLIKKGWLAVIAAGIIILILSELIIGIVGAKTAAIYTYPLVKSIEMIEYLEVIQHLEIFSVFSFLFVGFIKIGIFFEAGTMAFANVFRKLKKENIIYPAASLAMLATLYMAENLPQHLFLGLKVVPYLVHLPFQFLFPGILAVLLVLKKERNQAF</sequence>
<feature type="transmembrane region" description="Helical" evidence="8">
    <location>
        <begin position="116"/>
        <end position="134"/>
    </location>
</feature>
<dbReference type="Pfam" id="PF03845">
    <property type="entry name" value="Spore_permease"/>
    <property type="match status" value="1"/>
</dbReference>
<evidence type="ECO:0000256" key="3">
    <source>
        <dbReference type="ARBA" id="ARBA00022448"/>
    </source>
</evidence>
<dbReference type="Proteomes" id="UP000322139">
    <property type="component" value="Unassembled WGS sequence"/>
</dbReference>
<comment type="caution">
    <text evidence="9">The sequence shown here is derived from an EMBL/GenBank/DDBJ whole genome shotgun (WGS) entry which is preliminary data.</text>
</comment>
<dbReference type="GO" id="GO:0016020">
    <property type="term" value="C:membrane"/>
    <property type="evidence" value="ECO:0007669"/>
    <property type="project" value="UniProtKB-SubCell"/>
</dbReference>
<feature type="transmembrane region" description="Helical" evidence="8">
    <location>
        <begin position="146"/>
        <end position="167"/>
    </location>
</feature>
<evidence type="ECO:0000313" key="10">
    <source>
        <dbReference type="Proteomes" id="UP000322139"/>
    </source>
</evidence>
<comment type="subcellular location">
    <subcellularLocation>
        <location evidence="1">Membrane</location>
        <topology evidence="1">Multi-pass membrane protein</topology>
    </subcellularLocation>
</comment>
<protein>
    <submittedName>
        <fullName evidence="9">GerAB/ArcD/ProY family transporter</fullName>
    </submittedName>
</protein>
<feature type="transmembrane region" description="Helical" evidence="8">
    <location>
        <begin position="304"/>
        <end position="321"/>
    </location>
</feature>
<keyword evidence="3" id="KW-0813">Transport</keyword>
<dbReference type="InterPro" id="IPR004761">
    <property type="entry name" value="Spore_GerAB"/>
</dbReference>
<keyword evidence="5 8" id="KW-0812">Transmembrane</keyword>
<dbReference type="PANTHER" id="PTHR34975:SF2">
    <property type="entry name" value="SPORE GERMINATION PROTEIN A2"/>
    <property type="match status" value="1"/>
</dbReference>
<feature type="transmembrane region" description="Helical" evidence="8">
    <location>
        <begin position="333"/>
        <end position="356"/>
    </location>
</feature>
<reference evidence="9 10" key="1">
    <citation type="submission" date="2019-08" db="EMBL/GenBank/DDBJ databases">
        <title>Bacillus genomes from the desert of Cuatro Cienegas, Coahuila.</title>
        <authorList>
            <person name="Olmedo-Alvarez G."/>
        </authorList>
    </citation>
    <scope>NUCLEOTIDE SEQUENCE [LARGE SCALE GENOMIC DNA]</scope>
    <source>
        <strain evidence="9 10">CH446_14T</strain>
    </source>
</reference>
<evidence type="ECO:0000256" key="5">
    <source>
        <dbReference type="ARBA" id="ARBA00022692"/>
    </source>
</evidence>
<feature type="transmembrane region" description="Helical" evidence="8">
    <location>
        <begin position="77"/>
        <end position="94"/>
    </location>
</feature>
<feature type="transmembrane region" description="Helical" evidence="8">
    <location>
        <begin position="267"/>
        <end position="292"/>
    </location>
</feature>
<keyword evidence="6 8" id="KW-1133">Transmembrane helix</keyword>
<dbReference type="GO" id="GO:0009847">
    <property type="term" value="P:spore germination"/>
    <property type="evidence" value="ECO:0007669"/>
    <property type="project" value="InterPro"/>
</dbReference>
<evidence type="ECO:0000256" key="1">
    <source>
        <dbReference type="ARBA" id="ARBA00004141"/>
    </source>
</evidence>
<evidence type="ECO:0000256" key="6">
    <source>
        <dbReference type="ARBA" id="ARBA00022989"/>
    </source>
</evidence>
<feature type="transmembrane region" description="Helical" evidence="8">
    <location>
        <begin position="12"/>
        <end position="30"/>
    </location>
</feature>
<comment type="similarity">
    <text evidence="2">Belongs to the amino acid-polyamine-organocation (APC) superfamily. Spore germination protein (SGP) (TC 2.A.3.9) family.</text>
</comment>
<dbReference type="EMBL" id="VTER01000001">
    <property type="protein sequence ID" value="TYS52192.1"/>
    <property type="molecule type" value="Genomic_DNA"/>
</dbReference>
<keyword evidence="7 8" id="KW-0472">Membrane</keyword>
<evidence type="ECO:0000256" key="4">
    <source>
        <dbReference type="ARBA" id="ARBA00022544"/>
    </source>
</evidence>
<dbReference type="AlphaFoldDB" id="A0A5D4RRN7"/>
<keyword evidence="4" id="KW-0309">Germination</keyword>
<evidence type="ECO:0000256" key="8">
    <source>
        <dbReference type="SAM" id="Phobius"/>
    </source>
</evidence>
<dbReference type="RefSeq" id="WP_148973168.1">
    <property type="nucleotide sequence ID" value="NZ_JBNIKU010000005.1"/>
</dbReference>
<evidence type="ECO:0000313" key="9">
    <source>
        <dbReference type="EMBL" id="TYS52192.1"/>
    </source>
</evidence>
<name>A0A5D4RRN7_9BACI</name>
<evidence type="ECO:0000256" key="7">
    <source>
        <dbReference type="ARBA" id="ARBA00023136"/>
    </source>
</evidence>
<dbReference type="PANTHER" id="PTHR34975">
    <property type="entry name" value="SPORE GERMINATION PROTEIN A2"/>
    <property type="match status" value="1"/>
</dbReference>